<evidence type="ECO:0008006" key="6">
    <source>
        <dbReference type="Google" id="ProtNLM"/>
    </source>
</evidence>
<evidence type="ECO:0000256" key="2">
    <source>
        <dbReference type="ARBA" id="ARBA00022801"/>
    </source>
</evidence>
<evidence type="ECO:0000313" key="4">
    <source>
        <dbReference type="EMBL" id="GJD77564.1"/>
    </source>
</evidence>
<dbReference type="InterPro" id="IPR050955">
    <property type="entry name" value="Plant_Biomass_Hydrol_Est"/>
</dbReference>
<dbReference type="Proteomes" id="UP001055108">
    <property type="component" value="Unassembled WGS sequence"/>
</dbReference>
<dbReference type="SUPFAM" id="SSF53474">
    <property type="entry name" value="alpha/beta-Hydrolases"/>
    <property type="match status" value="1"/>
</dbReference>
<feature type="region of interest" description="Disordered" evidence="3">
    <location>
        <begin position="42"/>
        <end position="87"/>
    </location>
</feature>
<keyword evidence="5" id="KW-1185">Reference proteome</keyword>
<dbReference type="PANTHER" id="PTHR43037">
    <property type="entry name" value="UNNAMED PRODUCT-RELATED"/>
    <property type="match status" value="1"/>
</dbReference>
<sequence>MTDSDDRRAAPLDAMVEAARLTRLGRLEESTALIQRTLLGLGAGPSRSAAPAGTPALPPPAGQGRADRAEPAPSSAASSAASTLSPERVRAAVDSVVRGFGRGVAPVLKGLEGLGLDNLGLDNLARGPAHPAPHAPGHAPEDTSGGSFTDGHFACSAGGRDYKLFVPSQPRMPAPLVVMLHGCTQTPEDFAAGTGMNALAERDGVYVVYPGQSRRANGQRCWNWFEPRDQGRESGEAAIIADMTRAIVAEHGLDPARVYIAGLSAGGAAAANIARAYPDLYAAVGVHSGLAAGCARDLTSALMAMRSGAAGAEIAGSSAGSSPTVRVPTIVFHGDEDGTVSARNADLVLAQAGAAGLDGAPEPFAGEGHPYTRTRYRDRSGRVLLEDWRVRGGGHAWSGGSPRGSYTDPRGPDASRAMLDFFARHRLEGRG</sequence>
<proteinExistence type="predicted"/>
<evidence type="ECO:0000256" key="3">
    <source>
        <dbReference type="SAM" id="MobiDB-lite"/>
    </source>
</evidence>
<keyword evidence="1" id="KW-0732">Signal</keyword>
<protein>
    <recommendedName>
        <fullName evidence="6">Esterase, PHB depolymerase family</fullName>
    </recommendedName>
</protein>
<name>A0AA37MA87_9HYPH</name>
<accession>A0AA37MA87</accession>
<dbReference type="Pfam" id="PF10503">
    <property type="entry name" value="Esterase_PHB"/>
    <property type="match status" value="1"/>
</dbReference>
<reference evidence="4" key="2">
    <citation type="submission" date="2021-08" db="EMBL/GenBank/DDBJ databases">
        <authorList>
            <person name="Tani A."/>
            <person name="Ola A."/>
            <person name="Ogura Y."/>
            <person name="Katsura K."/>
            <person name="Hayashi T."/>
        </authorList>
    </citation>
    <scope>NUCLEOTIDE SEQUENCE</scope>
    <source>
        <strain evidence="4">NBRC 103626</strain>
    </source>
</reference>
<organism evidence="4 5">
    <name type="scientific">Methylobacterium gregans</name>
    <dbReference type="NCBI Taxonomy" id="374424"/>
    <lineage>
        <taxon>Bacteria</taxon>
        <taxon>Pseudomonadati</taxon>
        <taxon>Pseudomonadota</taxon>
        <taxon>Alphaproteobacteria</taxon>
        <taxon>Hyphomicrobiales</taxon>
        <taxon>Methylobacteriaceae</taxon>
        <taxon>Methylobacterium</taxon>
    </lineage>
</organism>
<gene>
    <name evidence="4" type="ORF">NBEOAGPD_0771</name>
</gene>
<dbReference type="RefSeq" id="WP_238301320.1">
    <property type="nucleotide sequence ID" value="NZ_BPQM01000017.1"/>
</dbReference>
<dbReference type="InterPro" id="IPR010126">
    <property type="entry name" value="Esterase_phb"/>
</dbReference>
<evidence type="ECO:0000313" key="5">
    <source>
        <dbReference type="Proteomes" id="UP001055108"/>
    </source>
</evidence>
<dbReference type="GO" id="GO:0005576">
    <property type="term" value="C:extracellular region"/>
    <property type="evidence" value="ECO:0007669"/>
    <property type="project" value="InterPro"/>
</dbReference>
<dbReference type="Gene3D" id="3.40.50.1820">
    <property type="entry name" value="alpha/beta hydrolase"/>
    <property type="match status" value="1"/>
</dbReference>
<reference evidence="4" key="1">
    <citation type="journal article" date="2016" name="Front. Microbiol.">
        <title>Genome Sequence of the Piezophilic, Mesophilic Sulfate-Reducing Bacterium Desulfovibrio indicus J2T.</title>
        <authorList>
            <person name="Cao J."/>
            <person name="Maignien L."/>
            <person name="Shao Z."/>
            <person name="Alain K."/>
            <person name="Jebbar M."/>
        </authorList>
    </citation>
    <scope>NUCLEOTIDE SEQUENCE</scope>
    <source>
        <strain evidence="4">NBRC 103626</strain>
    </source>
</reference>
<dbReference type="NCBIfam" id="TIGR01840">
    <property type="entry name" value="esterase_phb"/>
    <property type="match status" value="1"/>
</dbReference>
<dbReference type="PANTHER" id="PTHR43037:SF1">
    <property type="entry name" value="BLL1128 PROTEIN"/>
    <property type="match status" value="1"/>
</dbReference>
<dbReference type="EMBL" id="BPQM01000017">
    <property type="protein sequence ID" value="GJD77564.1"/>
    <property type="molecule type" value="Genomic_DNA"/>
</dbReference>
<evidence type="ECO:0000256" key="1">
    <source>
        <dbReference type="ARBA" id="ARBA00022729"/>
    </source>
</evidence>
<dbReference type="InterPro" id="IPR029058">
    <property type="entry name" value="AB_hydrolase_fold"/>
</dbReference>
<feature type="compositionally biased region" description="Low complexity" evidence="3">
    <location>
        <begin position="71"/>
        <end position="82"/>
    </location>
</feature>
<keyword evidence="2" id="KW-0378">Hydrolase</keyword>
<comment type="caution">
    <text evidence="4">The sequence shown here is derived from an EMBL/GenBank/DDBJ whole genome shotgun (WGS) entry which is preliminary data.</text>
</comment>
<feature type="region of interest" description="Disordered" evidence="3">
    <location>
        <begin position="394"/>
        <end position="413"/>
    </location>
</feature>
<feature type="region of interest" description="Disordered" evidence="3">
    <location>
        <begin position="125"/>
        <end position="151"/>
    </location>
</feature>
<feature type="compositionally biased region" description="Low complexity" evidence="3">
    <location>
        <begin position="42"/>
        <end position="55"/>
    </location>
</feature>
<dbReference type="GO" id="GO:0016787">
    <property type="term" value="F:hydrolase activity"/>
    <property type="evidence" value="ECO:0007669"/>
    <property type="project" value="UniProtKB-KW"/>
</dbReference>
<dbReference type="AlphaFoldDB" id="A0AA37MA87"/>